<accession>A0ABD6NW40</accession>
<evidence type="ECO:0000313" key="3">
    <source>
        <dbReference type="Proteomes" id="UP000092086"/>
    </source>
</evidence>
<proteinExistence type="predicted"/>
<reference evidence="2 3" key="1">
    <citation type="submission" date="2016-06" db="EMBL/GenBank/DDBJ databases">
        <authorList>
            <person name="Sutton G."/>
            <person name="Brinkac L."/>
            <person name="Sanka R."/>
            <person name="Adams M."/>
            <person name="Lau E."/>
            <person name="Sam S."/>
            <person name="Sreng N."/>
            <person name="Him V."/>
            <person name="Kerleguer A."/>
            <person name="Cheng S."/>
        </authorList>
    </citation>
    <scope>NUCLEOTIDE SEQUENCE [LARGE SCALE GENOMIC DNA]</scope>
    <source>
        <strain evidence="2 3">E2978</strain>
    </source>
</reference>
<dbReference type="Pfam" id="PF01636">
    <property type="entry name" value="APH"/>
    <property type="match status" value="1"/>
</dbReference>
<name>A0ABD6NW40_9MYCO</name>
<protein>
    <recommendedName>
        <fullName evidence="1">Aminoglycoside phosphotransferase domain-containing protein</fullName>
    </recommendedName>
</protein>
<dbReference type="RefSeq" id="WP_068214013.1">
    <property type="nucleotide sequence ID" value="NZ_LZIT01000315.1"/>
</dbReference>
<organism evidence="2 3">
    <name type="scientific">Mycobacterium alsense</name>
    <dbReference type="NCBI Taxonomy" id="324058"/>
    <lineage>
        <taxon>Bacteria</taxon>
        <taxon>Bacillati</taxon>
        <taxon>Actinomycetota</taxon>
        <taxon>Actinomycetes</taxon>
        <taxon>Mycobacteriales</taxon>
        <taxon>Mycobacteriaceae</taxon>
        <taxon>Mycobacterium</taxon>
    </lineage>
</organism>
<comment type="caution">
    <text evidence="2">The sequence shown here is derived from an EMBL/GenBank/DDBJ whole genome shotgun (WGS) entry which is preliminary data.</text>
</comment>
<feature type="domain" description="Aminoglycoside phosphotransferase" evidence="1">
    <location>
        <begin position="50"/>
        <end position="236"/>
    </location>
</feature>
<evidence type="ECO:0000259" key="1">
    <source>
        <dbReference type="Pfam" id="PF01636"/>
    </source>
</evidence>
<dbReference type="AlphaFoldDB" id="A0ABD6NW40"/>
<dbReference type="InterPro" id="IPR011009">
    <property type="entry name" value="Kinase-like_dom_sf"/>
</dbReference>
<sequence>MKSAQRSADWLTAVSDTPPEFIDVAQSMPTAELVGDTAVVLPSPEHGPPEAVLKVGRGPLKAATLRIQRRVLDELSIHQGLDDQWREIVPRILAFDERADTTVSVETYRPGIALADVLARRPNRLEELTAAALRAIAPLHRGTATSVVVDNVCLLRRWVVEPLAGLMDMCRRLDPDLVSEVDRLGTMLRQALVGWRLPVSWTHGDYTPAKVRVAGVRGPVTGIVDWGGARPGQPAFIDEYLMILSASCLVEQTDISALVADRLLAGGLSDRERSALRAAHDRSYAGTGHRQRERIDERVAILLTWLHHAAGVWRACATEPDQHKGCAASAARVLNAVAAWQGCDVSRAVQTGRGTASVPTMTGPSRVAVAAQAQGNQADG</sequence>
<dbReference type="Proteomes" id="UP000092086">
    <property type="component" value="Unassembled WGS sequence"/>
</dbReference>
<dbReference type="SUPFAM" id="SSF56112">
    <property type="entry name" value="Protein kinase-like (PK-like)"/>
    <property type="match status" value="1"/>
</dbReference>
<dbReference type="InterPro" id="IPR002575">
    <property type="entry name" value="Aminoglycoside_PTrfase"/>
</dbReference>
<dbReference type="EMBL" id="LZIT01000315">
    <property type="protein sequence ID" value="OBG29099.1"/>
    <property type="molecule type" value="Genomic_DNA"/>
</dbReference>
<evidence type="ECO:0000313" key="2">
    <source>
        <dbReference type="EMBL" id="OBG29099.1"/>
    </source>
</evidence>
<dbReference type="Gene3D" id="3.90.1200.10">
    <property type="match status" value="1"/>
</dbReference>
<gene>
    <name evidence="2" type="ORF">A5672_03460</name>
</gene>